<dbReference type="AlphaFoldDB" id="A0A914Q7K7"/>
<feature type="domain" description="C-type lectin" evidence="3">
    <location>
        <begin position="1"/>
        <end position="82"/>
    </location>
</feature>
<dbReference type="PROSITE" id="PS50041">
    <property type="entry name" value="C_TYPE_LECTIN_2"/>
    <property type="match status" value="1"/>
</dbReference>
<protein>
    <submittedName>
        <fullName evidence="5">C-type lectin domain-containing protein</fullName>
    </submittedName>
</protein>
<dbReference type="InterPro" id="IPR018378">
    <property type="entry name" value="C-type_lectin_CS"/>
</dbReference>
<dbReference type="InterPro" id="IPR001304">
    <property type="entry name" value="C-type_lectin-like"/>
</dbReference>
<evidence type="ECO:0000259" key="3">
    <source>
        <dbReference type="PROSITE" id="PS50041"/>
    </source>
</evidence>
<dbReference type="Gene3D" id="3.10.100.10">
    <property type="entry name" value="Mannose-Binding Protein A, subunit A"/>
    <property type="match status" value="1"/>
</dbReference>
<proteinExistence type="predicted"/>
<evidence type="ECO:0000313" key="4">
    <source>
        <dbReference type="Proteomes" id="UP000887578"/>
    </source>
</evidence>
<feature type="region of interest" description="Disordered" evidence="2">
    <location>
        <begin position="120"/>
        <end position="176"/>
    </location>
</feature>
<name>A0A914Q7K7_9BILA</name>
<dbReference type="InterPro" id="IPR050111">
    <property type="entry name" value="C-type_lectin/snaclec_domain"/>
</dbReference>
<evidence type="ECO:0000313" key="5">
    <source>
        <dbReference type="WBParaSite" id="PDA_v2.g25011.t1"/>
    </source>
</evidence>
<dbReference type="WBParaSite" id="PDA_v2.g25011.t1">
    <property type="protein sequence ID" value="PDA_v2.g25011.t1"/>
    <property type="gene ID" value="PDA_v2.g25011"/>
</dbReference>
<evidence type="ECO:0000256" key="1">
    <source>
        <dbReference type="ARBA" id="ARBA00023157"/>
    </source>
</evidence>
<dbReference type="PROSITE" id="PS00615">
    <property type="entry name" value="C_TYPE_LECTIN_1"/>
    <property type="match status" value="1"/>
</dbReference>
<dbReference type="Pfam" id="PF00059">
    <property type="entry name" value="Lectin_C"/>
    <property type="match status" value="1"/>
</dbReference>
<dbReference type="Proteomes" id="UP000887578">
    <property type="component" value="Unplaced"/>
</dbReference>
<reference evidence="5" key="1">
    <citation type="submission" date="2022-11" db="UniProtKB">
        <authorList>
            <consortium name="WormBaseParasite"/>
        </authorList>
    </citation>
    <scope>IDENTIFICATION</scope>
</reference>
<dbReference type="SUPFAM" id="SSF56436">
    <property type="entry name" value="C-type lectin-like"/>
    <property type="match status" value="1"/>
</dbReference>
<dbReference type="PANTHER" id="PTHR22803">
    <property type="entry name" value="MANNOSE, PHOSPHOLIPASE, LECTIN RECEPTOR RELATED"/>
    <property type="match status" value="1"/>
</dbReference>
<feature type="compositionally biased region" description="Low complexity" evidence="2">
    <location>
        <begin position="126"/>
        <end position="140"/>
    </location>
</feature>
<dbReference type="InterPro" id="IPR016186">
    <property type="entry name" value="C-type_lectin-like/link_sf"/>
</dbReference>
<accession>A0A914Q7K7</accession>
<organism evidence="4 5">
    <name type="scientific">Panagrolaimus davidi</name>
    <dbReference type="NCBI Taxonomy" id="227884"/>
    <lineage>
        <taxon>Eukaryota</taxon>
        <taxon>Metazoa</taxon>
        <taxon>Ecdysozoa</taxon>
        <taxon>Nematoda</taxon>
        <taxon>Chromadorea</taxon>
        <taxon>Rhabditida</taxon>
        <taxon>Tylenchina</taxon>
        <taxon>Panagrolaimomorpha</taxon>
        <taxon>Panagrolaimoidea</taxon>
        <taxon>Panagrolaimidae</taxon>
        <taxon>Panagrolaimus</taxon>
    </lineage>
</organism>
<keyword evidence="1" id="KW-1015">Disulfide bond</keyword>
<evidence type="ECO:0000256" key="2">
    <source>
        <dbReference type="SAM" id="MobiDB-lite"/>
    </source>
</evidence>
<sequence length="176" mass="19749">MLIRVANEFFTPYAVTQFWIGANDLKIPNQWTWEDGLKWGFTKWQKGHPFINDTVRNCGAMWIANGQWISSDCNEEKFFICSFGHIPTTPVHVKPTTPCNCDKSSTSKPLVPTTLKPVLTKPPTPKVTAFPTAKTTKAKSPPSPPKTTVLSLPKTTKLRNEQLKNTGAPLFPPKRR</sequence>
<dbReference type="CDD" id="cd00037">
    <property type="entry name" value="CLECT"/>
    <property type="match status" value="1"/>
</dbReference>
<dbReference type="InterPro" id="IPR016187">
    <property type="entry name" value="CTDL_fold"/>
</dbReference>
<keyword evidence="4" id="KW-1185">Reference proteome</keyword>